<feature type="transmembrane region" description="Helical" evidence="3">
    <location>
        <begin position="93"/>
        <end position="117"/>
    </location>
</feature>
<dbReference type="PANTHER" id="PTHR36855">
    <property type="entry name" value="CHROMOSOME 10, WHOLE GENOME SHOTGUN SEQUENCE"/>
    <property type="match status" value="1"/>
</dbReference>
<protein>
    <recommendedName>
        <fullName evidence="11">Peroxin-14</fullName>
    </recommendedName>
</protein>
<feature type="domain" description="PUB" evidence="5">
    <location>
        <begin position="297"/>
        <end position="356"/>
    </location>
</feature>
<dbReference type="Pfam" id="PF17733">
    <property type="entry name" value="KPWE_dom"/>
    <property type="match status" value="1"/>
</dbReference>
<feature type="region of interest" description="Disordered" evidence="2">
    <location>
        <begin position="495"/>
        <end position="518"/>
    </location>
</feature>
<evidence type="ECO:0000313" key="7">
    <source>
        <dbReference type="EMBL" id="RMX69781.1"/>
    </source>
</evidence>
<dbReference type="InterPro" id="IPR036388">
    <property type="entry name" value="WH-like_DNA-bd_sf"/>
</dbReference>
<feature type="domain" description="Peroxisomal membrane protein PEX14-like KPWE" evidence="6">
    <location>
        <begin position="519"/>
        <end position="554"/>
    </location>
</feature>
<keyword evidence="3" id="KW-0812">Transmembrane</keyword>
<evidence type="ECO:0000259" key="4">
    <source>
        <dbReference type="Pfam" id="PF04695"/>
    </source>
</evidence>
<dbReference type="Proteomes" id="UP000282087">
    <property type="component" value="Unassembled WGS sequence"/>
</dbReference>
<evidence type="ECO:0008006" key="11">
    <source>
        <dbReference type="Google" id="ProtNLM"/>
    </source>
</evidence>
<feature type="compositionally biased region" description="Polar residues" evidence="2">
    <location>
        <begin position="504"/>
        <end position="513"/>
    </location>
</feature>
<keyword evidence="9" id="KW-1185">Reference proteome</keyword>
<dbReference type="OrthoDB" id="441517at2759"/>
<keyword evidence="3" id="KW-1133">Transmembrane helix</keyword>
<dbReference type="AlphaFoldDB" id="A0A3M6VUN0"/>
<dbReference type="CDD" id="cd09212">
    <property type="entry name" value="PUB"/>
    <property type="match status" value="1"/>
</dbReference>
<dbReference type="Pfam" id="PF04695">
    <property type="entry name" value="Pex14_N"/>
    <property type="match status" value="1"/>
</dbReference>
<evidence type="ECO:0000256" key="3">
    <source>
        <dbReference type="SAM" id="Phobius"/>
    </source>
</evidence>
<dbReference type="Gene3D" id="1.20.58.2190">
    <property type="match status" value="1"/>
</dbReference>
<evidence type="ECO:0000256" key="1">
    <source>
        <dbReference type="SAM" id="Coils"/>
    </source>
</evidence>
<dbReference type="Proteomes" id="UP000286097">
    <property type="component" value="Unassembled WGS sequence"/>
</dbReference>
<name>A0A3M6VUN0_9STRA</name>
<feature type="region of interest" description="Disordered" evidence="2">
    <location>
        <begin position="248"/>
        <end position="269"/>
    </location>
</feature>
<dbReference type="EMBL" id="QLLG01000013">
    <property type="protein sequence ID" value="RMX69781.1"/>
    <property type="molecule type" value="Genomic_DNA"/>
</dbReference>
<evidence type="ECO:0000313" key="9">
    <source>
        <dbReference type="Proteomes" id="UP000282087"/>
    </source>
</evidence>
<evidence type="ECO:0000256" key="2">
    <source>
        <dbReference type="SAM" id="MobiDB-lite"/>
    </source>
</evidence>
<evidence type="ECO:0000313" key="10">
    <source>
        <dbReference type="Proteomes" id="UP000286097"/>
    </source>
</evidence>
<dbReference type="STRING" id="542832.A0A3M6VUN0"/>
<dbReference type="InterPro" id="IPR006785">
    <property type="entry name" value="Pex14_N"/>
</dbReference>
<keyword evidence="1" id="KW-0175">Coiled coil</keyword>
<organism evidence="7 9">
    <name type="scientific">Peronospora effusa</name>
    <dbReference type="NCBI Taxonomy" id="542832"/>
    <lineage>
        <taxon>Eukaryota</taxon>
        <taxon>Sar</taxon>
        <taxon>Stramenopiles</taxon>
        <taxon>Oomycota</taxon>
        <taxon>Peronosporomycetes</taxon>
        <taxon>Peronosporales</taxon>
        <taxon>Peronosporaceae</taxon>
        <taxon>Peronospora</taxon>
    </lineage>
</organism>
<dbReference type="InterPro" id="IPR040554">
    <property type="entry name" value="KPWE_PEX14_dom"/>
</dbReference>
<feature type="compositionally biased region" description="Polar residues" evidence="2">
    <location>
        <begin position="254"/>
        <end position="269"/>
    </location>
</feature>
<feature type="region of interest" description="Disordered" evidence="2">
    <location>
        <begin position="426"/>
        <end position="454"/>
    </location>
</feature>
<dbReference type="PANTHER" id="PTHR36855:SF1">
    <property type="entry name" value="PEROXISOME MEMBRANE ANCHOR PROTEIN PEX14P N-TERMINAL DOMAIN-CONTAINING PROTEIN"/>
    <property type="match status" value="1"/>
</dbReference>
<sequence length="576" mass="63396">MREDQVVSGLKFLQHPNVQSTPLSERVSFLEGKGMSKEEIQEAIKRHENSDTRAFTDQSTTIQQQQQQMMTTPMMMRAADTPMHQMIHRRGRYPAYVQVLWTVSSLVGAASILTFLWNYAVQSGYIPWLRPMPCMLEAAKVQAEKEKEAKKDDALLAELTSVSAAIQKQTEELAKMSVSLDEKERDLHNNTLISAQISSSLAQQGNAQSIAELKAEMSTLKALLLQKKTANASDSDIIDVVVKKNSEDTEKKGNLTTGSETASTPNSTQPAVVLQTVSKAERMQNALKKLRTENSLEQLKLAAGILSMYVKNLVENPDVPRYRRIALGNANFKQKIEPLKHHEELLKSIGFETSGFNMEWKWYTASKTTGAFDENIAILRAMLKALQSLSSPNASSNLSLEEIAHTSLEDFFSQQKKTNTEMLTTTTKTSTTSFNNIKEKHSATQSGSSASLGRTSTSLDEFMARLEQQTSVGNIANADISMTNSLPSSAAINASNSEEKMPVSASSSISPTVTAGEPSYPESFKEVMDLIQKGETVPGICDIEKKLSVDSSTLLSEQMKVDDTTTVVKPWGKSDA</sequence>
<keyword evidence="3" id="KW-0472">Membrane</keyword>
<dbReference type="EMBL" id="QKXF01000309">
    <property type="protein sequence ID" value="RQM12802.1"/>
    <property type="molecule type" value="Genomic_DNA"/>
</dbReference>
<evidence type="ECO:0000259" key="6">
    <source>
        <dbReference type="Pfam" id="PF17733"/>
    </source>
</evidence>
<dbReference type="VEuPathDB" id="FungiDB:DD237_004191"/>
<comment type="caution">
    <text evidence="7">The sequence shown here is derived from an EMBL/GenBank/DDBJ whole genome shotgun (WGS) entry which is preliminary data.</text>
</comment>
<accession>A0A3M6VUN0</accession>
<dbReference type="SUPFAM" id="SSF143503">
    <property type="entry name" value="PUG domain-like"/>
    <property type="match status" value="1"/>
</dbReference>
<dbReference type="Gene3D" id="1.10.10.10">
    <property type="entry name" value="Winged helix-like DNA-binding domain superfamily/Winged helix DNA-binding domain"/>
    <property type="match status" value="1"/>
</dbReference>
<gene>
    <name evidence="8" type="ORF">DD237_004191</name>
    <name evidence="7" type="ORF">DD238_003685</name>
</gene>
<evidence type="ECO:0000259" key="5">
    <source>
        <dbReference type="Pfam" id="PF09409"/>
    </source>
</evidence>
<feature type="coiled-coil region" evidence="1">
    <location>
        <begin position="273"/>
        <end position="300"/>
    </location>
</feature>
<feature type="compositionally biased region" description="Polar residues" evidence="2">
    <location>
        <begin position="443"/>
        <end position="454"/>
    </location>
</feature>
<dbReference type="InterPro" id="IPR018997">
    <property type="entry name" value="PUB_domain"/>
</dbReference>
<evidence type="ECO:0000313" key="8">
    <source>
        <dbReference type="EMBL" id="RQM12802.1"/>
    </source>
</evidence>
<reference evidence="9 10" key="1">
    <citation type="submission" date="2018-06" db="EMBL/GenBank/DDBJ databases">
        <title>Comparative genomics of downy mildews reveals potential adaptations to biotrophy.</title>
        <authorList>
            <person name="Fletcher K."/>
            <person name="Klosterman S.J."/>
            <person name="Derevnina L."/>
            <person name="Martin F."/>
            <person name="Koike S."/>
            <person name="Reyes Chin-Wo S."/>
            <person name="Mou B."/>
            <person name="Michelmore R."/>
        </authorList>
    </citation>
    <scope>NUCLEOTIDE SEQUENCE [LARGE SCALE GENOMIC DNA]</scope>
    <source>
        <strain evidence="8 10">R13</strain>
        <strain evidence="7 9">R14</strain>
    </source>
</reference>
<dbReference type="Pfam" id="PF09409">
    <property type="entry name" value="PUB"/>
    <property type="match status" value="1"/>
</dbReference>
<dbReference type="InterPro" id="IPR036339">
    <property type="entry name" value="PUB-like_dom_sf"/>
</dbReference>
<feature type="domain" description="Peroxisome membrane anchor protein Pex14p N-terminal" evidence="4">
    <location>
        <begin position="2"/>
        <end position="46"/>
    </location>
</feature>
<proteinExistence type="predicted"/>